<dbReference type="EMBL" id="CP058649">
    <property type="protein sequence ID" value="QUI25580.1"/>
    <property type="molecule type" value="Genomic_DNA"/>
</dbReference>
<dbReference type="GO" id="GO:0016491">
    <property type="term" value="F:oxidoreductase activity"/>
    <property type="evidence" value="ECO:0007669"/>
    <property type="project" value="UniProtKB-KW"/>
</dbReference>
<organism evidence="5 6">
    <name type="scientific">Vallitalea pronyensis</name>
    <dbReference type="NCBI Taxonomy" id="1348613"/>
    <lineage>
        <taxon>Bacteria</taxon>
        <taxon>Bacillati</taxon>
        <taxon>Bacillota</taxon>
        <taxon>Clostridia</taxon>
        <taxon>Lachnospirales</taxon>
        <taxon>Vallitaleaceae</taxon>
        <taxon>Vallitalea</taxon>
    </lineage>
</organism>
<reference evidence="5" key="1">
    <citation type="submission" date="2020-07" db="EMBL/GenBank/DDBJ databases">
        <title>Vallitalea pronyensis genome.</title>
        <authorList>
            <person name="Postec A."/>
        </authorList>
    </citation>
    <scope>NUCLEOTIDE SEQUENCE</scope>
    <source>
        <strain evidence="5">FatNI3</strain>
    </source>
</reference>
<dbReference type="SUPFAM" id="SSF51905">
    <property type="entry name" value="FAD/NAD(P)-binding domain"/>
    <property type="match status" value="1"/>
</dbReference>
<evidence type="ECO:0000259" key="3">
    <source>
        <dbReference type="Pfam" id="PF00890"/>
    </source>
</evidence>
<dbReference type="InterPro" id="IPR036188">
    <property type="entry name" value="FAD/NAD-bd_sf"/>
</dbReference>
<dbReference type="PRINTS" id="PR00368">
    <property type="entry name" value="FADPNR"/>
</dbReference>
<dbReference type="Gene3D" id="3.50.50.60">
    <property type="entry name" value="FAD/NAD(P)-binding domain"/>
    <property type="match status" value="2"/>
</dbReference>
<dbReference type="InterPro" id="IPR028348">
    <property type="entry name" value="FAD-binding_protein"/>
</dbReference>
<dbReference type="PANTHER" id="PTHR43106:SF1">
    <property type="entry name" value="DEHYDROGENASE-RELATED"/>
    <property type="match status" value="1"/>
</dbReference>
<sequence length="462" mass="50917">MGNNKYDVIIVGGGPAGIFAAMELINQDDHLKVLLVEKGRSIVKRHCPSAEKGTKCVRCNPCSIVTGWGGAGAFSDGKLTLTTAFGGVLDEYMSKEALMELIHYVDDIYVKFGGTQEVHGNDEDKIYPIAKACAAADITLIPASVKHLGTDKCFDILRKMEEFLTDKIDIVFGKKVHEILVENKKVTGIKLDDDHIYEANHVIVVPGREGSDWFYQESKRLGLKSKNNAVDIGVRVELPAVVMKDITDDLYESKMIYYTNSFDDRVRTFCMNPFGKVVVENNDGLKTVNGHSYADKRSDNTNFALLVSKNFTEPFNAPIEYGKYIATLSNMISGGVIVQRLGDLLDGRRTTAERLKRGLVRPTLKDAVPGDLSLVLPYRFLTAIKEMLQAMDKVAPGVYSKHTLLYGVEVKFYSSRIELTEQLETEIENLFAAGDGAGVTRGLAQASASGVIAAREIIDRRG</sequence>
<evidence type="ECO:0000256" key="1">
    <source>
        <dbReference type="ARBA" id="ARBA00022630"/>
    </source>
</evidence>
<dbReference type="InterPro" id="IPR049516">
    <property type="entry name" value="FAD-depend_C"/>
</dbReference>
<evidence type="ECO:0000313" key="5">
    <source>
        <dbReference type="EMBL" id="QUI25580.1"/>
    </source>
</evidence>
<gene>
    <name evidence="5" type="ORF">HZI73_02680</name>
</gene>
<keyword evidence="6" id="KW-1185">Reference proteome</keyword>
<dbReference type="PANTHER" id="PTHR43106">
    <property type="entry name" value="DEHYDROGENASE-RELATED"/>
    <property type="match status" value="1"/>
</dbReference>
<dbReference type="PIRSF" id="PIRSF038984">
    <property type="entry name" value="FAD_binding_protein"/>
    <property type="match status" value="1"/>
</dbReference>
<dbReference type="Pfam" id="PF00890">
    <property type="entry name" value="FAD_binding_2"/>
    <property type="match status" value="1"/>
</dbReference>
<feature type="domain" description="FAD-dependent protein C-terminal" evidence="4">
    <location>
        <begin position="260"/>
        <end position="410"/>
    </location>
</feature>
<evidence type="ECO:0000256" key="2">
    <source>
        <dbReference type="ARBA" id="ARBA00023002"/>
    </source>
</evidence>
<protein>
    <submittedName>
        <fullName evidence="5">NAD(P)/FAD-dependent oxidoreductase</fullName>
    </submittedName>
</protein>
<dbReference type="KEGG" id="vpy:HZI73_02680"/>
<keyword evidence="2" id="KW-0560">Oxidoreductase</keyword>
<dbReference type="Proteomes" id="UP000683246">
    <property type="component" value="Chromosome"/>
</dbReference>
<proteinExistence type="predicted"/>
<dbReference type="AlphaFoldDB" id="A0A8J8MPH3"/>
<keyword evidence="1" id="KW-0285">Flavoprotein</keyword>
<dbReference type="InterPro" id="IPR003953">
    <property type="entry name" value="FAD-dep_OxRdtase_2_FAD-bd"/>
</dbReference>
<name>A0A8J8MPH3_9FIRM</name>
<feature type="domain" description="FAD-dependent oxidoreductase 2 FAD-binding" evidence="3">
    <location>
        <begin position="7"/>
        <end position="41"/>
    </location>
</feature>
<accession>A0A8J8MPH3</accession>
<evidence type="ECO:0000313" key="6">
    <source>
        <dbReference type="Proteomes" id="UP000683246"/>
    </source>
</evidence>
<dbReference type="Pfam" id="PF21688">
    <property type="entry name" value="FAD-depend_C"/>
    <property type="match status" value="1"/>
</dbReference>
<evidence type="ECO:0000259" key="4">
    <source>
        <dbReference type="Pfam" id="PF21688"/>
    </source>
</evidence>